<feature type="transmembrane region" description="Helical" evidence="7">
    <location>
        <begin position="21"/>
        <end position="40"/>
    </location>
</feature>
<evidence type="ECO:0000313" key="10">
    <source>
        <dbReference type="Proteomes" id="UP000198426"/>
    </source>
</evidence>
<protein>
    <submittedName>
        <fullName evidence="9">Paraquat-inducible protein B</fullName>
    </submittedName>
</protein>
<dbReference type="PANTHER" id="PTHR30462">
    <property type="entry name" value="INTERMEMBRANE TRANSPORT PROTEIN PQIB-RELATED"/>
    <property type="match status" value="1"/>
</dbReference>
<evidence type="ECO:0000256" key="6">
    <source>
        <dbReference type="ARBA" id="ARBA00023136"/>
    </source>
</evidence>
<dbReference type="InterPro" id="IPR051800">
    <property type="entry name" value="PqiA-PqiB_transport"/>
</dbReference>
<evidence type="ECO:0000313" key="9">
    <source>
        <dbReference type="EMBL" id="SNS89780.1"/>
    </source>
</evidence>
<proteinExistence type="predicted"/>
<feature type="domain" description="Mce/MlaD" evidence="8">
    <location>
        <begin position="163"/>
        <end position="223"/>
    </location>
</feature>
<evidence type="ECO:0000256" key="4">
    <source>
        <dbReference type="ARBA" id="ARBA00022692"/>
    </source>
</evidence>
<dbReference type="GO" id="GO:0005886">
    <property type="term" value="C:plasma membrane"/>
    <property type="evidence" value="ECO:0007669"/>
    <property type="project" value="UniProtKB-SubCell"/>
</dbReference>
<name>A0A239I867_9RHOB</name>
<reference evidence="9 10" key="1">
    <citation type="submission" date="2017-06" db="EMBL/GenBank/DDBJ databases">
        <authorList>
            <person name="Kim H.J."/>
            <person name="Triplett B.A."/>
        </authorList>
    </citation>
    <scope>NUCLEOTIDE SEQUENCE [LARGE SCALE GENOMIC DNA]</scope>
    <source>
        <strain evidence="9 10">DSM 29339</strain>
    </source>
</reference>
<evidence type="ECO:0000256" key="3">
    <source>
        <dbReference type="ARBA" id="ARBA00022519"/>
    </source>
</evidence>
<dbReference type="PANTHER" id="PTHR30462:SF0">
    <property type="entry name" value="INTERMEMBRANE TRANSPORT PROTEIN YEBT"/>
    <property type="match status" value="1"/>
</dbReference>
<evidence type="ECO:0000259" key="8">
    <source>
        <dbReference type="Pfam" id="PF02470"/>
    </source>
</evidence>
<keyword evidence="10" id="KW-1185">Reference proteome</keyword>
<evidence type="ECO:0000256" key="5">
    <source>
        <dbReference type="ARBA" id="ARBA00022989"/>
    </source>
</evidence>
<dbReference type="InterPro" id="IPR003399">
    <property type="entry name" value="Mce/MlaD"/>
</dbReference>
<sequence>MTDHIPQTPVKPAKRSLLDRVSIVWVIPIVALAIALGIAWNSLQNRGALIEIAFADASGIVAEQTHLRYREVSVGVVEEVTFTEDLSAVVAHVRLDKEVEPYVDSGAVFWVVEPEVSARGISGLNTVLSGVYIEGSWDGVPGGLERHFTGLEQRPVSRPDEKGRRIVLTTNTGKGLSEGTPILFKGLEVGRVGRPQLSSDGVTITAEAFVAAPHDQLLTSRSRFWDASGFSFNLGAGGATVDVESISALISGGISFETVVSGGAPVADGARFAVFGNQDDARTSLFDGTTADGGTLEIAMVFEENVNGLTVGAPVTLRGLQIGEVVGLTGKVDPEQFGDDRVRLVVVLAIELEQLQLGQDATEDEDVLDFFEQAVSEGWRARLSKASLLTGGLKIEMVQIPDAAPATFMREAEPYPIFPSVEADLTGVTASAEGLLKRVNELPIEELLQSVSTFMENAAALVSSDDIQSLPAEVRGVVTDVRGVIGSEALKELPDRLTGIADQMIAVLDDLQEREGVAKLIDAVDNASAAAASVADAVQDVPALLERIEGVAAKAEALDLEALLAQATGLVENANGILGTEAAKALPAQLTQALGEVEKAVTEATSLIAEFNEADAAAQLNEAIAAAGRAADGVSAAVEGVPALVEQIEAVAAKAEAMELDALVNEVTSLVESAEALIGTEAAQALPQSLNAALDEMGAALAELREGGTVENVNATLASAREAASSVAQVTDDLPGLVQQTEQVLREAQLALAGLSDTGALNRDAREALRQVARAADSVRSLARMLERKPNALVTGK</sequence>
<keyword evidence="5 7" id="KW-1133">Transmembrane helix</keyword>
<organism evidence="9 10">
    <name type="scientific">Tropicimonas sediminicola</name>
    <dbReference type="NCBI Taxonomy" id="1031541"/>
    <lineage>
        <taxon>Bacteria</taxon>
        <taxon>Pseudomonadati</taxon>
        <taxon>Pseudomonadota</taxon>
        <taxon>Alphaproteobacteria</taxon>
        <taxon>Rhodobacterales</taxon>
        <taxon>Roseobacteraceae</taxon>
        <taxon>Tropicimonas</taxon>
    </lineage>
</organism>
<accession>A0A239I867</accession>
<evidence type="ECO:0000256" key="7">
    <source>
        <dbReference type="SAM" id="Phobius"/>
    </source>
</evidence>
<keyword evidence="3" id="KW-0997">Cell inner membrane</keyword>
<gene>
    <name evidence="9" type="ORF">SAMN05421757_104267</name>
</gene>
<dbReference type="RefSeq" id="WP_089233355.1">
    <property type="nucleotide sequence ID" value="NZ_FZOY01000004.1"/>
</dbReference>
<dbReference type="Proteomes" id="UP000198426">
    <property type="component" value="Unassembled WGS sequence"/>
</dbReference>
<dbReference type="AlphaFoldDB" id="A0A239I867"/>
<dbReference type="EMBL" id="FZOY01000004">
    <property type="protein sequence ID" value="SNS89780.1"/>
    <property type="molecule type" value="Genomic_DNA"/>
</dbReference>
<dbReference type="Pfam" id="PF02470">
    <property type="entry name" value="MlaD"/>
    <property type="match status" value="3"/>
</dbReference>
<feature type="domain" description="Mce/MlaD" evidence="8">
    <location>
        <begin position="304"/>
        <end position="397"/>
    </location>
</feature>
<feature type="domain" description="Mce/MlaD" evidence="8">
    <location>
        <begin position="50"/>
        <end position="134"/>
    </location>
</feature>
<comment type="subcellular location">
    <subcellularLocation>
        <location evidence="1">Cell inner membrane</location>
    </subcellularLocation>
</comment>
<evidence type="ECO:0000256" key="2">
    <source>
        <dbReference type="ARBA" id="ARBA00022475"/>
    </source>
</evidence>
<keyword evidence="6 7" id="KW-0472">Membrane</keyword>
<keyword evidence="2" id="KW-1003">Cell membrane</keyword>
<keyword evidence="4 7" id="KW-0812">Transmembrane</keyword>
<dbReference type="OrthoDB" id="9806984at2"/>
<evidence type="ECO:0000256" key="1">
    <source>
        <dbReference type="ARBA" id="ARBA00004533"/>
    </source>
</evidence>